<evidence type="ECO:0000313" key="4">
    <source>
        <dbReference type="Proteomes" id="UP000685013"/>
    </source>
</evidence>
<keyword evidence="2" id="KW-0812">Transmembrane</keyword>
<feature type="repeat" description="PPR" evidence="1">
    <location>
        <begin position="68"/>
        <end position="103"/>
    </location>
</feature>
<dbReference type="Proteomes" id="UP000685013">
    <property type="component" value="Chromosome 13"/>
</dbReference>
<reference evidence="3 4" key="1">
    <citation type="journal article" date="2021" name="Hortic Res">
        <title>The domestication of Cucurbita argyrosperma as revealed by the genome of its wild relative.</title>
        <authorList>
            <person name="Barrera-Redondo J."/>
            <person name="Sanchez-de la Vega G."/>
            <person name="Aguirre-Liguori J.A."/>
            <person name="Castellanos-Morales G."/>
            <person name="Gutierrez-Guerrero Y.T."/>
            <person name="Aguirre-Dugua X."/>
            <person name="Aguirre-Planter E."/>
            <person name="Tenaillon M.I."/>
            <person name="Lira-Saade R."/>
            <person name="Eguiarte L.E."/>
        </authorList>
    </citation>
    <scope>NUCLEOTIDE SEQUENCE [LARGE SCALE GENOMIC DNA]</scope>
    <source>
        <strain evidence="3">JBR-2021</strain>
    </source>
</reference>
<gene>
    <name evidence="3" type="primary">PCMP-E42-1</name>
    <name evidence="3" type="ORF">SDJN03_19559</name>
</gene>
<dbReference type="AlphaFoldDB" id="A0AAV6MP94"/>
<dbReference type="GO" id="GO:0003723">
    <property type="term" value="F:RNA binding"/>
    <property type="evidence" value="ECO:0007669"/>
    <property type="project" value="InterPro"/>
</dbReference>
<feature type="non-terminal residue" evidence="3">
    <location>
        <position position="1"/>
    </location>
</feature>
<accession>A0AAV6MP94</accession>
<proteinExistence type="predicted"/>
<dbReference type="PANTHER" id="PTHR24015">
    <property type="entry name" value="OS07G0578800 PROTEIN-RELATED"/>
    <property type="match status" value="1"/>
</dbReference>
<keyword evidence="2" id="KW-0472">Membrane</keyword>
<name>A0AAV6MP94_9ROSI</name>
<organism evidence="3 4">
    <name type="scientific">Cucurbita argyrosperma subsp. sororia</name>
    <dbReference type="NCBI Taxonomy" id="37648"/>
    <lineage>
        <taxon>Eukaryota</taxon>
        <taxon>Viridiplantae</taxon>
        <taxon>Streptophyta</taxon>
        <taxon>Embryophyta</taxon>
        <taxon>Tracheophyta</taxon>
        <taxon>Spermatophyta</taxon>
        <taxon>Magnoliopsida</taxon>
        <taxon>eudicotyledons</taxon>
        <taxon>Gunneridae</taxon>
        <taxon>Pentapetalae</taxon>
        <taxon>rosids</taxon>
        <taxon>fabids</taxon>
        <taxon>Cucurbitales</taxon>
        <taxon>Cucurbitaceae</taxon>
        <taxon>Cucurbiteae</taxon>
        <taxon>Cucurbita</taxon>
    </lineage>
</organism>
<protein>
    <submittedName>
        <fullName evidence="3">Pentatricopeptide repeat-containing protein</fullName>
    </submittedName>
</protein>
<dbReference type="PROSITE" id="PS51375">
    <property type="entry name" value="PPR"/>
    <property type="match status" value="1"/>
</dbReference>
<feature type="transmembrane region" description="Helical" evidence="2">
    <location>
        <begin position="21"/>
        <end position="42"/>
    </location>
</feature>
<dbReference type="PANTHER" id="PTHR24015:SF1063">
    <property type="entry name" value="OS12G0156900 PROTEIN"/>
    <property type="match status" value="1"/>
</dbReference>
<dbReference type="EMBL" id="JAGKQH010000013">
    <property type="protein sequence ID" value="KAG6583627.1"/>
    <property type="molecule type" value="Genomic_DNA"/>
</dbReference>
<keyword evidence="4" id="KW-1185">Reference proteome</keyword>
<evidence type="ECO:0000313" key="3">
    <source>
        <dbReference type="EMBL" id="KAG6583627.1"/>
    </source>
</evidence>
<dbReference type="GO" id="GO:0009451">
    <property type="term" value="P:RNA modification"/>
    <property type="evidence" value="ECO:0007669"/>
    <property type="project" value="InterPro"/>
</dbReference>
<evidence type="ECO:0000256" key="1">
    <source>
        <dbReference type="PROSITE-ProRule" id="PRU00708"/>
    </source>
</evidence>
<evidence type="ECO:0000256" key="2">
    <source>
        <dbReference type="SAM" id="Phobius"/>
    </source>
</evidence>
<comment type="caution">
    <text evidence="3">The sequence shown here is derived from an EMBL/GenBank/DDBJ whole genome shotgun (WGS) entry which is preliminary data.</text>
</comment>
<dbReference type="InterPro" id="IPR046960">
    <property type="entry name" value="PPR_At4g14850-like_plant"/>
</dbReference>
<dbReference type="InterPro" id="IPR002885">
    <property type="entry name" value="PPR_rpt"/>
</dbReference>
<sequence>MRCTLFDDLFLKPSVFLYNKFIQTFYLPFVTTPMLVALLSNVPPRFYARVRRKWGQHWNCFDKMPTRNVISWTAWISGYAQNGKSMAKALEMFSEVGKRERHLNPNEVTLASVLPACAHIGALDMGKRI</sequence>
<keyword evidence="2" id="KW-1133">Transmembrane helix</keyword>